<evidence type="ECO:0000313" key="2">
    <source>
        <dbReference type="EMBL" id="EMS22073.1"/>
    </source>
</evidence>
<sequence>MLDRCDARRREQRLDLRKSASDPRARPARWLRPLRTLHRLVPTRPRGSLGKVRRTSRPADTRTKPNEPT</sequence>
<keyword evidence="3" id="KW-1185">Reference proteome</keyword>
<evidence type="ECO:0000313" key="3">
    <source>
        <dbReference type="Proteomes" id="UP000016926"/>
    </source>
</evidence>
<accession>M7XPD2</accession>
<protein>
    <submittedName>
        <fullName evidence="2">Uncharacterized protein</fullName>
    </submittedName>
</protein>
<proteinExistence type="predicted"/>
<dbReference type="Proteomes" id="UP000016926">
    <property type="component" value="Unassembled WGS sequence"/>
</dbReference>
<feature type="compositionally biased region" description="Basic and acidic residues" evidence="1">
    <location>
        <begin position="57"/>
        <end position="69"/>
    </location>
</feature>
<organism evidence="2 3">
    <name type="scientific">Rhodotorula toruloides (strain NP11)</name>
    <name type="common">Yeast</name>
    <name type="synonym">Rhodosporidium toruloides</name>
    <dbReference type="NCBI Taxonomy" id="1130832"/>
    <lineage>
        <taxon>Eukaryota</taxon>
        <taxon>Fungi</taxon>
        <taxon>Dikarya</taxon>
        <taxon>Basidiomycota</taxon>
        <taxon>Pucciniomycotina</taxon>
        <taxon>Microbotryomycetes</taxon>
        <taxon>Sporidiobolales</taxon>
        <taxon>Sporidiobolaceae</taxon>
        <taxon>Rhodotorula</taxon>
    </lineage>
</organism>
<dbReference type="RefSeq" id="XP_016273192.1">
    <property type="nucleotide sequence ID" value="XM_016414971.1"/>
</dbReference>
<evidence type="ECO:0000256" key="1">
    <source>
        <dbReference type="SAM" id="MobiDB-lite"/>
    </source>
</evidence>
<dbReference type="HOGENOM" id="CLU_2777349_0_0_1"/>
<dbReference type="GeneID" id="27365301"/>
<reference evidence="2 3" key="1">
    <citation type="journal article" date="2012" name="Nat. Commun.">
        <title>A multi-omic map of the lipid-producing yeast Rhodosporidium toruloides.</title>
        <authorList>
            <person name="Zhu Z."/>
            <person name="Zhang S."/>
            <person name="Liu H."/>
            <person name="Shen H."/>
            <person name="Lin X."/>
            <person name="Yang F."/>
            <person name="Zhou Y.J."/>
            <person name="Jin G."/>
            <person name="Ye M."/>
            <person name="Zou H."/>
            <person name="Zou H."/>
            <person name="Zhao Z.K."/>
        </authorList>
    </citation>
    <scope>NUCLEOTIDE SEQUENCE [LARGE SCALE GENOMIC DNA]</scope>
    <source>
        <strain evidence="2 3">NP11</strain>
    </source>
</reference>
<gene>
    <name evidence="2" type="ORF">RHTO_01288</name>
</gene>
<feature type="region of interest" description="Disordered" evidence="1">
    <location>
        <begin position="41"/>
        <end position="69"/>
    </location>
</feature>
<dbReference type="EMBL" id="KB722653">
    <property type="protein sequence ID" value="EMS22073.1"/>
    <property type="molecule type" value="Genomic_DNA"/>
</dbReference>
<name>M7XPD2_RHOT1</name>
<dbReference type="AlphaFoldDB" id="M7XPD2"/>